<evidence type="ECO:0000256" key="2">
    <source>
        <dbReference type="ARBA" id="ARBA00022692"/>
    </source>
</evidence>
<comment type="subcellular location">
    <subcellularLocation>
        <location evidence="1">Membrane</location>
        <topology evidence="1">Multi-pass membrane protein</topology>
    </subcellularLocation>
</comment>
<name>A0A3N4KQE1_9PEZI</name>
<evidence type="ECO:0000256" key="3">
    <source>
        <dbReference type="ARBA" id="ARBA00022989"/>
    </source>
</evidence>
<dbReference type="InParanoid" id="A0A3N4KQE1"/>
<dbReference type="GO" id="GO:0016020">
    <property type="term" value="C:membrane"/>
    <property type="evidence" value="ECO:0007669"/>
    <property type="project" value="UniProtKB-SubCell"/>
</dbReference>
<sequence>MCFGRNDSSRDQLLEERKKFKRCFEEFLMEIQDSQKFIVELAKIETMRRQKIAAESSIRMTAERITQEAASTERFRVRQEEMHERNMEYTRRAQESREETTLVFTIVTTIFLPLNFFTSYYALAIGCRKQMSRSRLYYWAKAKVAQALYWVKGRPGTMVERWG</sequence>
<evidence type="ECO:0000313" key="6">
    <source>
        <dbReference type="EMBL" id="RPB11659.1"/>
    </source>
</evidence>
<organism evidence="6 7">
    <name type="scientific">Morchella conica CCBAS932</name>
    <dbReference type="NCBI Taxonomy" id="1392247"/>
    <lineage>
        <taxon>Eukaryota</taxon>
        <taxon>Fungi</taxon>
        <taxon>Dikarya</taxon>
        <taxon>Ascomycota</taxon>
        <taxon>Pezizomycotina</taxon>
        <taxon>Pezizomycetes</taxon>
        <taxon>Pezizales</taxon>
        <taxon>Morchellaceae</taxon>
        <taxon>Morchella</taxon>
    </lineage>
</organism>
<gene>
    <name evidence="6" type="ORF">P167DRAFT_565764</name>
</gene>
<evidence type="ECO:0000313" key="7">
    <source>
        <dbReference type="Proteomes" id="UP000277580"/>
    </source>
</evidence>
<keyword evidence="7" id="KW-1185">Reference proteome</keyword>
<evidence type="ECO:0000256" key="1">
    <source>
        <dbReference type="ARBA" id="ARBA00004141"/>
    </source>
</evidence>
<evidence type="ECO:0000256" key="4">
    <source>
        <dbReference type="ARBA" id="ARBA00023136"/>
    </source>
</evidence>
<proteinExistence type="predicted"/>
<dbReference type="InterPro" id="IPR045863">
    <property type="entry name" value="CorA_TM1_TM2"/>
</dbReference>
<dbReference type="OrthoDB" id="5286874at2759"/>
<dbReference type="Proteomes" id="UP000277580">
    <property type="component" value="Unassembled WGS sequence"/>
</dbReference>
<dbReference type="AlphaFoldDB" id="A0A3N4KQE1"/>
<evidence type="ECO:0000256" key="5">
    <source>
        <dbReference type="SAM" id="Phobius"/>
    </source>
</evidence>
<dbReference type="EMBL" id="ML119134">
    <property type="protein sequence ID" value="RPB11659.1"/>
    <property type="molecule type" value="Genomic_DNA"/>
</dbReference>
<reference evidence="6 7" key="1">
    <citation type="journal article" date="2018" name="Nat. Ecol. Evol.">
        <title>Pezizomycetes genomes reveal the molecular basis of ectomycorrhizal truffle lifestyle.</title>
        <authorList>
            <person name="Murat C."/>
            <person name="Payen T."/>
            <person name="Noel B."/>
            <person name="Kuo A."/>
            <person name="Morin E."/>
            <person name="Chen J."/>
            <person name="Kohler A."/>
            <person name="Krizsan K."/>
            <person name="Balestrini R."/>
            <person name="Da Silva C."/>
            <person name="Montanini B."/>
            <person name="Hainaut M."/>
            <person name="Levati E."/>
            <person name="Barry K.W."/>
            <person name="Belfiori B."/>
            <person name="Cichocki N."/>
            <person name="Clum A."/>
            <person name="Dockter R.B."/>
            <person name="Fauchery L."/>
            <person name="Guy J."/>
            <person name="Iotti M."/>
            <person name="Le Tacon F."/>
            <person name="Lindquist E.A."/>
            <person name="Lipzen A."/>
            <person name="Malagnac F."/>
            <person name="Mello A."/>
            <person name="Molinier V."/>
            <person name="Miyauchi S."/>
            <person name="Poulain J."/>
            <person name="Riccioni C."/>
            <person name="Rubini A."/>
            <person name="Sitrit Y."/>
            <person name="Splivallo R."/>
            <person name="Traeger S."/>
            <person name="Wang M."/>
            <person name="Zifcakova L."/>
            <person name="Wipf D."/>
            <person name="Zambonelli A."/>
            <person name="Paolocci F."/>
            <person name="Nowrousian M."/>
            <person name="Ottonello S."/>
            <person name="Baldrian P."/>
            <person name="Spatafora J.W."/>
            <person name="Henrissat B."/>
            <person name="Nagy L.G."/>
            <person name="Aury J.M."/>
            <person name="Wincker P."/>
            <person name="Grigoriev I.V."/>
            <person name="Bonfante P."/>
            <person name="Martin F.M."/>
        </authorList>
    </citation>
    <scope>NUCLEOTIDE SEQUENCE [LARGE SCALE GENOMIC DNA]</scope>
    <source>
        <strain evidence="6 7">CCBAS932</strain>
    </source>
</reference>
<keyword evidence="2 5" id="KW-0812">Transmembrane</keyword>
<accession>A0A3N4KQE1</accession>
<dbReference type="Gene3D" id="1.20.58.340">
    <property type="entry name" value="Magnesium transport protein CorA, transmembrane region"/>
    <property type="match status" value="1"/>
</dbReference>
<feature type="transmembrane region" description="Helical" evidence="5">
    <location>
        <begin position="101"/>
        <end position="123"/>
    </location>
</feature>
<keyword evidence="4 5" id="KW-0472">Membrane</keyword>
<protein>
    <submittedName>
        <fullName evidence="6">Uncharacterized protein</fullName>
    </submittedName>
</protein>
<keyword evidence="3 5" id="KW-1133">Transmembrane helix</keyword>
<dbReference type="SUPFAM" id="SSF144083">
    <property type="entry name" value="Magnesium transport protein CorA, transmembrane region"/>
    <property type="match status" value="1"/>
</dbReference>